<dbReference type="InterPro" id="IPR017970">
    <property type="entry name" value="Homeobox_CS"/>
</dbReference>
<dbReference type="CDD" id="cd00086">
    <property type="entry name" value="homeodomain"/>
    <property type="match status" value="1"/>
</dbReference>
<dbReference type="GO" id="GO:0005634">
    <property type="term" value="C:nucleus"/>
    <property type="evidence" value="ECO:0007669"/>
    <property type="project" value="UniProtKB-SubCell"/>
</dbReference>
<dbReference type="GO" id="GO:0030154">
    <property type="term" value="P:cell differentiation"/>
    <property type="evidence" value="ECO:0007669"/>
    <property type="project" value="TreeGrafter"/>
</dbReference>
<dbReference type="Pfam" id="PF00046">
    <property type="entry name" value="Homeodomain"/>
    <property type="match status" value="1"/>
</dbReference>
<dbReference type="Gene3D" id="1.10.10.60">
    <property type="entry name" value="Homeodomain-like"/>
    <property type="match status" value="1"/>
</dbReference>
<keyword evidence="3 5" id="KW-0371">Homeobox</keyword>
<dbReference type="EMBL" id="LXPE01000013">
    <property type="protein sequence ID" value="OBA26848.1"/>
    <property type="molecule type" value="Genomic_DNA"/>
</dbReference>
<dbReference type="GO" id="GO:0000978">
    <property type="term" value="F:RNA polymerase II cis-regulatory region sequence-specific DNA binding"/>
    <property type="evidence" value="ECO:0007669"/>
    <property type="project" value="TreeGrafter"/>
</dbReference>
<dbReference type="Proteomes" id="UP000092321">
    <property type="component" value="Unassembled WGS sequence"/>
</dbReference>
<evidence type="ECO:0000256" key="5">
    <source>
        <dbReference type="PROSITE-ProRule" id="PRU00108"/>
    </source>
</evidence>
<evidence type="ECO:0000256" key="3">
    <source>
        <dbReference type="ARBA" id="ARBA00023155"/>
    </source>
</evidence>
<evidence type="ECO:0000256" key="4">
    <source>
        <dbReference type="ARBA" id="ARBA00023242"/>
    </source>
</evidence>
<evidence type="ECO:0000256" key="2">
    <source>
        <dbReference type="ARBA" id="ARBA00023125"/>
    </source>
</evidence>
<proteinExistence type="predicted"/>
<dbReference type="InterPro" id="IPR001356">
    <property type="entry name" value="HD"/>
</dbReference>
<dbReference type="GO" id="GO:0000981">
    <property type="term" value="F:DNA-binding transcription factor activity, RNA polymerase II-specific"/>
    <property type="evidence" value="ECO:0007669"/>
    <property type="project" value="InterPro"/>
</dbReference>
<evidence type="ECO:0000256" key="6">
    <source>
        <dbReference type="RuleBase" id="RU000682"/>
    </source>
</evidence>
<dbReference type="SUPFAM" id="SSF46689">
    <property type="entry name" value="Homeodomain-like"/>
    <property type="match status" value="1"/>
</dbReference>
<dbReference type="InterPro" id="IPR051000">
    <property type="entry name" value="Homeobox_DNA-bind_prot"/>
</dbReference>
<dbReference type="PANTHER" id="PTHR24324:SF5">
    <property type="entry name" value="HEMATOPOIETICALLY-EXPRESSED HOMEOBOX PROTEIN HHEX"/>
    <property type="match status" value="1"/>
</dbReference>
<dbReference type="PROSITE" id="PS00027">
    <property type="entry name" value="HOMEOBOX_1"/>
    <property type="match status" value="1"/>
</dbReference>
<evidence type="ECO:0000313" key="9">
    <source>
        <dbReference type="EMBL" id="OBA26848.1"/>
    </source>
</evidence>
<keyword evidence="10" id="KW-1185">Reference proteome</keyword>
<comment type="caution">
    <text evidence="9">The sequence shown here is derived from an EMBL/GenBank/DDBJ whole genome shotgun (WGS) entry which is preliminary data.</text>
</comment>
<reference evidence="10" key="1">
    <citation type="journal article" date="2016" name="Proc. Natl. Acad. Sci. U.S.A.">
        <title>Comparative genomics of biotechnologically important yeasts.</title>
        <authorList>
            <person name="Riley R."/>
            <person name="Haridas S."/>
            <person name="Wolfe K.H."/>
            <person name="Lopes M.R."/>
            <person name="Hittinger C.T."/>
            <person name="Goeker M."/>
            <person name="Salamov A.A."/>
            <person name="Wisecaver J.H."/>
            <person name="Long T.M."/>
            <person name="Calvey C.H."/>
            <person name="Aerts A.L."/>
            <person name="Barry K.W."/>
            <person name="Choi C."/>
            <person name="Clum A."/>
            <person name="Coughlan A.Y."/>
            <person name="Deshpande S."/>
            <person name="Douglass A.P."/>
            <person name="Hanson S.J."/>
            <person name="Klenk H.-P."/>
            <person name="LaButti K.M."/>
            <person name="Lapidus A."/>
            <person name="Lindquist E.A."/>
            <person name="Lipzen A.M."/>
            <person name="Meier-Kolthoff J.P."/>
            <person name="Ohm R.A."/>
            <person name="Otillar R.P."/>
            <person name="Pangilinan J.L."/>
            <person name="Peng Y."/>
            <person name="Rokas A."/>
            <person name="Rosa C.A."/>
            <person name="Scheuner C."/>
            <person name="Sibirny A.A."/>
            <person name="Slot J.C."/>
            <person name="Stielow J.B."/>
            <person name="Sun H."/>
            <person name="Kurtzman C.P."/>
            <person name="Blackwell M."/>
            <person name="Grigoriev I.V."/>
            <person name="Jeffries T.W."/>
        </authorList>
    </citation>
    <scope>NUCLEOTIDE SEQUENCE [LARGE SCALE GENOMIC DNA]</scope>
    <source>
        <strain evidence="10">NRRL Y-1626</strain>
    </source>
</reference>
<evidence type="ECO:0000256" key="7">
    <source>
        <dbReference type="SAM" id="MobiDB-lite"/>
    </source>
</evidence>
<feature type="domain" description="Homeobox" evidence="8">
    <location>
        <begin position="31"/>
        <end position="91"/>
    </location>
</feature>
<name>A0A1B7TDS1_9ASCO</name>
<evidence type="ECO:0000259" key="8">
    <source>
        <dbReference type="PROSITE" id="PS50071"/>
    </source>
</evidence>
<feature type="DNA-binding region" description="Homeobox" evidence="5">
    <location>
        <begin position="33"/>
        <end position="92"/>
    </location>
</feature>
<evidence type="ECO:0000313" key="10">
    <source>
        <dbReference type="Proteomes" id="UP000092321"/>
    </source>
</evidence>
<organism evidence="9 10">
    <name type="scientific">Hanseniaspora valbyensis NRRL Y-1626</name>
    <dbReference type="NCBI Taxonomy" id="766949"/>
    <lineage>
        <taxon>Eukaryota</taxon>
        <taxon>Fungi</taxon>
        <taxon>Dikarya</taxon>
        <taxon>Ascomycota</taxon>
        <taxon>Saccharomycotina</taxon>
        <taxon>Saccharomycetes</taxon>
        <taxon>Saccharomycodales</taxon>
        <taxon>Saccharomycodaceae</taxon>
        <taxon>Hanseniaspora</taxon>
    </lineage>
</organism>
<dbReference type="PROSITE" id="PS50071">
    <property type="entry name" value="HOMEOBOX_2"/>
    <property type="match status" value="1"/>
</dbReference>
<gene>
    <name evidence="9" type="ORF">HANVADRAFT_24587</name>
</gene>
<dbReference type="OrthoDB" id="3972825at2759"/>
<dbReference type="AlphaFoldDB" id="A0A1B7TDS1"/>
<feature type="non-terminal residue" evidence="9">
    <location>
        <position position="344"/>
    </location>
</feature>
<evidence type="ECO:0000256" key="1">
    <source>
        <dbReference type="ARBA" id="ARBA00004123"/>
    </source>
</evidence>
<dbReference type="InterPro" id="IPR009057">
    <property type="entry name" value="Homeodomain-like_sf"/>
</dbReference>
<sequence length="344" mass="39709">MNNNQQQPTPTFDVENGNLLNNLLEEENDYQKNGKTRSRIPRGTLDILLKEFQINNSPNSGDRKRIAAQCNIEEKRVRIWFQNKRAKLKKLQNRNTYDPNYEIFEDKFEIEPLFDNVPWGLNHNYHFIDSSSVSVGGWKRLKNGHLSKEDENGVEIDNSHVMELVTNLSNLSPRSIDSIMGDATDLLLIISKKNNEINYFFSAIADDRRILFRVFFPIYTVVNCSISVSKERPDTGMESDDDDNNNLNTPDKSDKNEEELSQLSLMLNKPPKFAVYFTDGDENDDNQWNICDDFSEDKQVSMSFMGSYEIPHIITGLEDSLKKMNSLILEYNSKFGGIYHVPPQ</sequence>
<comment type="subcellular location">
    <subcellularLocation>
        <location evidence="1 5 6">Nucleus</location>
    </subcellularLocation>
</comment>
<keyword evidence="2 5" id="KW-0238">DNA-binding</keyword>
<dbReference type="PANTHER" id="PTHR24324">
    <property type="entry name" value="HOMEOBOX PROTEIN HHEX"/>
    <property type="match status" value="1"/>
</dbReference>
<dbReference type="SMART" id="SM00389">
    <property type="entry name" value="HOX"/>
    <property type="match status" value="1"/>
</dbReference>
<feature type="region of interest" description="Disordered" evidence="7">
    <location>
        <begin position="231"/>
        <end position="256"/>
    </location>
</feature>
<accession>A0A1B7TDS1</accession>
<keyword evidence="4 5" id="KW-0539">Nucleus</keyword>
<protein>
    <submittedName>
        <fullName evidence="9">Homeobox-domain-containing protein</fullName>
    </submittedName>
</protein>